<keyword evidence="4" id="KW-1185">Reference proteome</keyword>
<dbReference type="PRINTS" id="PR00081">
    <property type="entry name" value="GDHRDH"/>
</dbReference>
<dbReference type="STRING" id="1246995.AFR_33175"/>
<organism evidence="3 4">
    <name type="scientific">Actinoplanes friuliensis DSM 7358</name>
    <dbReference type="NCBI Taxonomy" id="1246995"/>
    <lineage>
        <taxon>Bacteria</taxon>
        <taxon>Bacillati</taxon>
        <taxon>Actinomycetota</taxon>
        <taxon>Actinomycetes</taxon>
        <taxon>Micromonosporales</taxon>
        <taxon>Micromonosporaceae</taxon>
        <taxon>Actinoplanes</taxon>
    </lineage>
</organism>
<reference evidence="3 4" key="1">
    <citation type="journal article" date="2014" name="J. Biotechnol.">
        <title>Complete genome sequence of the actinobacterium Actinoplanes friuliensis HAG 010964, producer of the lipopeptide antibiotic friulimycin.</title>
        <authorList>
            <person name="Ruckert C."/>
            <person name="Szczepanowski R."/>
            <person name="Albersmeier A."/>
            <person name="Goesmann A."/>
            <person name="Fischer N."/>
            <person name="Steinkamper A."/>
            <person name="Puhler A."/>
            <person name="Biener R."/>
            <person name="Schwartz D."/>
            <person name="Kalinowski J."/>
        </authorList>
    </citation>
    <scope>NUCLEOTIDE SEQUENCE [LARGE SCALE GENOMIC DNA]</scope>
    <source>
        <strain evidence="3 4">DSM 7358</strain>
    </source>
</reference>
<dbReference type="PANTHER" id="PTHR44196">
    <property type="entry name" value="DEHYDROGENASE/REDUCTASE SDR FAMILY MEMBER 7B"/>
    <property type="match status" value="1"/>
</dbReference>
<dbReference type="OrthoDB" id="5115951at2"/>
<evidence type="ECO:0000256" key="2">
    <source>
        <dbReference type="ARBA" id="ARBA00023002"/>
    </source>
</evidence>
<evidence type="ECO:0000313" key="3">
    <source>
        <dbReference type="EMBL" id="AGZ44893.1"/>
    </source>
</evidence>
<dbReference type="InterPro" id="IPR036291">
    <property type="entry name" value="NAD(P)-bd_dom_sf"/>
</dbReference>
<sequence>MRHACVIGNTDGIGLALTRRLLDEGWAVTGLSRRPAAVEHDRYVHVAADVTAPGYAAELTRALDAAGGADLCVYAAGVGEFLDLDNLAAQTRIIEVNLLGATRTADVVVPRMLAAGSGHFVGLSSLADAMITPMAPGYAASKAGLSTYLISLGAAVRPRGVQVTAVRFGYVDTKLALGPVKPMMITVDRAVDVLMRCIRTRPAVVSYPRRMAALIRAVSPLARTQARLKRR</sequence>
<evidence type="ECO:0000256" key="1">
    <source>
        <dbReference type="ARBA" id="ARBA00006484"/>
    </source>
</evidence>
<keyword evidence="2" id="KW-0560">Oxidoreductase</keyword>
<dbReference type="Proteomes" id="UP000017746">
    <property type="component" value="Chromosome"/>
</dbReference>
<dbReference type="Pfam" id="PF00106">
    <property type="entry name" value="adh_short"/>
    <property type="match status" value="1"/>
</dbReference>
<dbReference type="KEGG" id="afs:AFR_33175"/>
<dbReference type="SUPFAM" id="SSF51735">
    <property type="entry name" value="NAD(P)-binding Rossmann-fold domains"/>
    <property type="match status" value="1"/>
</dbReference>
<dbReference type="GO" id="GO:0016491">
    <property type="term" value="F:oxidoreductase activity"/>
    <property type="evidence" value="ECO:0007669"/>
    <property type="project" value="UniProtKB-KW"/>
</dbReference>
<proteinExistence type="inferred from homology"/>
<dbReference type="HOGENOM" id="CLU_010194_2_1_11"/>
<evidence type="ECO:0000313" key="4">
    <source>
        <dbReference type="Proteomes" id="UP000017746"/>
    </source>
</evidence>
<dbReference type="EMBL" id="CP006272">
    <property type="protein sequence ID" value="AGZ44893.1"/>
    <property type="molecule type" value="Genomic_DNA"/>
</dbReference>
<dbReference type="Gene3D" id="3.40.50.720">
    <property type="entry name" value="NAD(P)-binding Rossmann-like Domain"/>
    <property type="match status" value="1"/>
</dbReference>
<comment type="similarity">
    <text evidence="1">Belongs to the short-chain dehydrogenases/reductases (SDR) family.</text>
</comment>
<name>U5W6Q8_9ACTN</name>
<dbReference type="InterPro" id="IPR002347">
    <property type="entry name" value="SDR_fam"/>
</dbReference>
<dbReference type="PROSITE" id="PS00061">
    <property type="entry name" value="ADH_SHORT"/>
    <property type="match status" value="1"/>
</dbReference>
<gene>
    <name evidence="3" type="ORF">AFR_33175</name>
</gene>
<dbReference type="RefSeq" id="WP_023561230.1">
    <property type="nucleotide sequence ID" value="NC_022657.1"/>
</dbReference>
<dbReference type="InterPro" id="IPR020904">
    <property type="entry name" value="Sc_DH/Rdtase_CS"/>
</dbReference>
<accession>U5W6Q8</accession>
<protein>
    <submittedName>
        <fullName evidence="3">Short-chain dehydrogenase/reductase SDR</fullName>
    </submittedName>
</protein>
<dbReference type="GO" id="GO:0016020">
    <property type="term" value="C:membrane"/>
    <property type="evidence" value="ECO:0007669"/>
    <property type="project" value="TreeGrafter"/>
</dbReference>
<dbReference type="AlphaFoldDB" id="U5W6Q8"/>
<dbReference type="eggNOG" id="COG0300">
    <property type="taxonomic scope" value="Bacteria"/>
</dbReference>
<dbReference type="PATRIC" id="fig|1246995.3.peg.6713"/>
<dbReference type="PANTHER" id="PTHR44196:SF1">
    <property type="entry name" value="DEHYDROGENASE_REDUCTASE SDR FAMILY MEMBER 7B"/>
    <property type="match status" value="1"/>
</dbReference>